<dbReference type="RefSeq" id="WP_245693751.1">
    <property type="nucleotide sequence ID" value="NZ_FNHF01000002.1"/>
</dbReference>
<evidence type="ECO:0000313" key="3">
    <source>
        <dbReference type="Proteomes" id="UP000182347"/>
    </source>
</evidence>
<reference evidence="3" key="1">
    <citation type="submission" date="2016-10" db="EMBL/GenBank/DDBJ databases">
        <authorList>
            <person name="Varghese N."/>
            <person name="Submissions S."/>
        </authorList>
    </citation>
    <scope>NUCLEOTIDE SEQUENCE [LARGE SCALE GENOMIC DNA]</scope>
    <source>
        <strain evidence="3">CGMCC 1.6199</strain>
    </source>
</reference>
<feature type="transmembrane region" description="Helical" evidence="1">
    <location>
        <begin position="33"/>
        <end position="52"/>
    </location>
</feature>
<keyword evidence="3" id="KW-1185">Reference proteome</keyword>
<proteinExistence type="predicted"/>
<feature type="transmembrane region" description="Helical" evidence="1">
    <location>
        <begin position="6"/>
        <end position="26"/>
    </location>
</feature>
<evidence type="ECO:0000256" key="1">
    <source>
        <dbReference type="SAM" id="Phobius"/>
    </source>
</evidence>
<accession>A0A1G9RX08</accession>
<gene>
    <name evidence="2" type="ORF">SAMN05216244_2180</name>
</gene>
<feature type="transmembrane region" description="Helical" evidence="1">
    <location>
        <begin position="58"/>
        <end position="78"/>
    </location>
</feature>
<sequence length="84" mass="9194">MIAGIDPFILQLVIIPFIVIGLGLLAAFITKKITIGVISTLAANMLLELVLFEGGLSTWNVFFPIVTLTILLLFAKWFKSQTNS</sequence>
<keyword evidence="1" id="KW-0472">Membrane</keyword>
<name>A0A1G9RX08_9BACI</name>
<keyword evidence="1" id="KW-0812">Transmembrane</keyword>
<dbReference type="EMBL" id="FNHF01000002">
    <property type="protein sequence ID" value="SDM27712.1"/>
    <property type="molecule type" value="Genomic_DNA"/>
</dbReference>
<evidence type="ECO:0000313" key="2">
    <source>
        <dbReference type="EMBL" id="SDM27712.1"/>
    </source>
</evidence>
<organism evidence="2 3">
    <name type="scientific">Sediminibacillus halophilus</name>
    <dbReference type="NCBI Taxonomy" id="482461"/>
    <lineage>
        <taxon>Bacteria</taxon>
        <taxon>Bacillati</taxon>
        <taxon>Bacillota</taxon>
        <taxon>Bacilli</taxon>
        <taxon>Bacillales</taxon>
        <taxon>Bacillaceae</taxon>
        <taxon>Sediminibacillus</taxon>
    </lineage>
</organism>
<dbReference type="AlphaFoldDB" id="A0A1G9RX08"/>
<protein>
    <submittedName>
        <fullName evidence="2">Uncharacterized protein</fullName>
    </submittedName>
</protein>
<keyword evidence="1" id="KW-1133">Transmembrane helix</keyword>
<dbReference type="Proteomes" id="UP000182347">
    <property type="component" value="Unassembled WGS sequence"/>
</dbReference>